<evidence type="ECO:0000313" key="2">
    <source>
        <dbReference type="Proteomes" id="UP000887574"/>
    </source>
</evidence>
<sequence>MTILSPCLALLAGAICYVSFAIRLNGLVTMDVRDRDVRYELLYSLIVSTADVFLNTLAGQERAQTRSMPNEIIHSVTGFFDQNMRESCAQPLRPWAQGSTGTDKDGVTWRRKDFSYQRCKDVREHEDYEQLSEETKKLVHRRFIYTRITEGICSFIRCLPCF</sequence>
<dbReference type="WBParaSite" id="jg1284">
    <property type="protein sequence ID" value="jg1284"/>
    <property type="gene ID" value="jg1284"/>
</dbReference>
<proteinExistence type="predicted"/>
<dbReference type="AlphaFoldDB" id="A0A915CW23"/>
<reference evidence="3" key="1">
    <citation type="submission" date="2022-11" db="UniProtKB">
        <authorList>
            <consortium name="WormBaseParasite"/>
        </authorList>
    </citation>
    <scope>IDENTIFICATION</scope>
</reference>
<keyword evidence="1" id="KW-1133">Transmembrane helix</keyword>
<accession>A0A915CW23</accession>
<evidence type="ECO:0000256" key="1">
    <source>
        <dbReference type="SAM" id="Phobius"/>
    </source>
</evidence>
<organism evidence="2 3">
    <name type="scientific">Ditylenchus dipsaci</name>
    <dbReference type="NCBI Taxonomy" id="166011"/>
    <lineage>
        <taxon>Eukaryota</taxon>
        <taxon>Metazoa</taxon>
        <taxon>Ecdysozoa</taxon>
        <taxon>Nematoda</taxon>
        <taxon>Chromadorea</taxon>
        <taxon>Rhabditida</taxon>
        <taxon>Tylenchina</taxon>
        <taxon>Tylenchomorpha</taxon>
        <taxon>Sphaerularioidea</taxon>
        <taxon>Anguinidae</taxon>
        <taxon>Anguininae</taxon>
        <taxon>Ditylenchus</taxon>
    </lineage>
</organism>
<name>A0A915CW23_9BILA</name>
<evidence type="ECO:0000313" key="3">
    <source>
        <dbReference type="WBParaSite" id="jg1284"/>
    </source>
</evidence>
<dbReference type="Proteomes" id="UP000887574">
    <property type="component" value="Unplaced"/>
</dbReference>
<feature type="transmembrane region" description="Helical" evidence="1">
    <location>
        <begin position="41"/>
        <end position="58"/>
    </location>
</feature>
<keyword evidence="2" id="KW-1185">Reference proteome</keyword>
<keyword evidence="1" id="KW-0472">Membrane</keyword>
<protein>
    <submittedName>
        <fullName evidence="3">Uncharacterized protein</fullName>
    </submittedName>
</protein>
<keyword evidence="1" id="KW-0812">Transmembrane</keyword>